<evidence type="ECO:0000313" key="1">
    <source>
        <dbReference type="EMBL" id="MFB9995152.1"/>
    </source>
</evidence>
<evidence type="ECO:0000313" key="2">
    <source>
        <dbReference type="Proteomes" id="UP001589733"/>
    </source>
</evidence>
<sequence length="69" mass="7818">MSQELELPPIPHLRGGCTSRVWNELGVLPGGSGWRASLREGTLGKRQYFASIDDSIDHLYGEFTRRDRM</sequence>
<name>A0ABV6B7C7_9DEIO</name>
<accession>A0ABV6B7C7</accession>
<dbReference type="RefSeq" id="WP_380016806.1">
    <property type="nucleotide sequence ID" value="NZ_JBHLYR010000081.1"/>
</dbReference>
<proteinExistence type="predicted"/>
<dbReference type="EMBL" id="JBHLYR010000081">
    <property type="protein sequence ID" value="MFB9995152.1"/>
    <property type="molecule type" value="Genomic_DNA"/>
</dbReference>
<gene>
    <name evidence="1" type="ORF">ACFFLM_24700</name>
</gene>
<evidence type="ECO:0008006" key="3">
    <source>
        <dbReference type="Google" id="ProtNLM"/>
    </source>
</evidence>
<reference evidence="1 2" key="1">
    <citation type="submission" date="2024-09" db="EMBL/GenBank/DDBJ databases">
        <authorList>
            <person name="Sun Q."/>
            <person name="Mori K."/>
        </authorList>
    </citation>
    <scope>NUCLEOTIDE SEQUENCE [LARGE SCALE GENOMIC DNA]</scope>
    <source>
        <strain evidence="1 2">JCM 13503</strain>
    </source>
</reference>
<protein>
    <recommendedName>
        <fullName evidence="3">Transposase</fullName>
    </recommendedName>
</protein>
<organism evidence="1 2">
    <name type="scientific">Deinococcus oregonensis</name>
    <dbReference type="NCBI Taxonomy" id="1805970"/>
    <lineage>
        <taxon>Bacteria</taxon>
        <taxon>Thermotogati</taxon>
        <taxon>Deinococcota</taxon>
        <taxon>Deinococci</taxon>
        <taxon>Deinococcales</taxon>
        <taxon>Deinococcaceae</taxon>
        <taxon>Deinococcus</taxon>
    </lineage>
</organism>
<comment type="caution">
    <text evidence="1">The sequence shown here is derived from an EMBL/GenBank/DDBJ whole genome shotgun (WGS) entry which is preliminary data.</text>
</comment>
<keyword evidence="2" id="KW-1185">Reference proteome</keyword>
<dbReference type="Proteomes" id="UP001589733">
    <property type="component" value="Unassembled WGS sequence"/>
</dbReference>